<name>A0AAE0GUX4_9CHLO</name>
<evidence type="ECO:0000313" key="2">
    <source>
        <dbReference type="EMBL" id="KAK3284655.1"/>
    </source>
</evidence>
<dbReference type="SMART" id="SM00175">
    <property type="entry name" value="RAB"/>
    <property type="match status" value="1"/>
</dbReference>
<accession>A0AAE0GUX4</accession>
<keyword evidence="1" id="KW-0547">Nucleotide-binding</keyword>
<dbReference type="SUPFAM" id="SSF52540">
    <property type="entry name" value="P-loop containing nucleoside triphosphate hydrolases"/>
    <property type="match status" value="1"/>
</dbReference>
<dbReference type="PROSITE" id="PS51419">
    <property type="entry name" value="RAB"/>
    <property type="match status" value="1"/>
</dbReference>
<dbReference type="PROSITE" id="PS51421">
    <property type="entry name" value="RAS"/>
    <property type="match status" value="1"/>
</dbReference>
<gene>
    <name evidence="2" type="ORF">CYMTET_7707</name>
</gene>
<dbReference type="Gene3D" id="3.40.50.300">
    <property type="entry name" value="P-loop containing nucleotide triphosphate hydrolases"/>
    <property type="match status" value="1"/>
</dbReference>
<dbReference type="NCBIfam" id="TIGR00231">
    <property type="entry name" value="small_GTP"/>
    <property type="match status" value="1"/>
</dbReference>
<dbReference type="SMART" id="SM00174">
    <property type="entry name" value="RHO"/>
    <property type="match status" value="1"/>
</dbReference>
<dbReference type="GO" id="GO:0003924">
    <property type="term" value="F:GTPase activity"/>
    <property type="evidence" value="ECO:0007669"/>
    <property type="project" value="InterPro"/>
</dbReference>
<dbReference type="FunFam" id="3.40.50.300:FF:001447">
    <property type="entry name" value="Ras-related protein Rab-1B"/>
    <property type="match status" value="1"/>
</dbReference>
<organism evidence="2 3">
    <name type="scientific">Cymbomonas tetramitiformis</name>
    <dbReference type="NCBI Taxonomy" id="36881"/>
    <lineage>
        <taxon>Eukaryota</taxon>
        <taxon>Viridiplantae</taxon>
        <taxon>Chlorophyta</taxon>
        <taxon>Pyramimonadophyceae</taxon>
        <taxon>Pyramimonadales</taxon>
        <taxon>Pyramimonadaceae</taxon>
        <taxon>Cymbomonas</taxon>
    </lineage>
</organism>
<dbReference type="InterPro" id="IPR027417">
    <property type="entry name" value="P-loop_NTPase"/>
</dbReference>
<dbReference type="EMBL" id="LGRX02002212">
    <property type="protein sequence ID" value="KAK3284655.1"/>
    <property type="molecule type" value="Genomic_DNA"/>
</dbReference>
<dbReference type="InterPro" id="IPR001806">
    <property type="entry name" value="Small_GTPase"/>
</dbReference>
<dbReference type="PANTHER" id="PTHR47978">
    <property type="match status" value="1"/>
</dbReference>
<dbReference type="SMART" id="SM00173">
    <property type="entry name" value="RAS"/>
    <property type="match status" value="1"/>
</dbReference>
<reference evidence="2 3" key="1">
    <citation type="journal article" date="2015" name="Genome Biol. Evol.">
        <title>Comparative Genomics of a Bacterivorous Green Alga Reveals Evolutionary Causalities and Consequences of Phago-Mixotrophic Mode of Nutrition.</title>
        <authorList>
            <person name="Burns J.A."/>
            <person name="Paasch A."/>
            <person name="Narechania A."/>
            <person name="Kim E."/>
        </authorList>
    </citation>
    <scope>NUCLEOTIDE SEQUENCE [LARGE SCALE GENOMIC DNA]</scope>
    <source>
        <strain evidence="2 3">PLY_AMNH</strain>
    </source>
</reference>
<dbReference type="PRINTS" id="PR00449">
    <property type="entry name" value="RASTRNSFRMNG"/>
</dbReference>
<dbReference type="InterPro" id="IPR005225">
    <property type="entry name" value="Small_GTP-bd"/>
</dbReference>
<dbReference type="SMART" id="SM00176">
    <property type="entry name" value="RAN"/>
    <property type="match status" value="1"/>
</dbReference>
<evidence type="ECO:0000313" key="3">
    <source>
        <dbReference type="Proteomes" id="UP001190700"/>
    </source>
</evidence>
<dbReference type="Proteomes" id="UP001190700">
    <property type="component" value="Unassembled WGS sequence"/>
</dbReference>
<dbReference type="AlphaFoldDB" id="A0AAE0GUX4"/>
<keyword evidence="3" id="KW-1185">Reference proteome</keyword>
<proteinExistence type="predicted"/>
<comment type="caution">
    <text evidence="2">The sequence shown here is derived from an EMBL/GenBank/DDBJ whole genome shotgun (WGS) entry which is preliminary data.</text>
</comment>
<evidence type="ECO:0000256" key="1">
    <source>
        <dbReference type="ARBA" id="ARBA00022741"/>
    </source>
</evidence>
<sequence>MRAARAASNASGAVQALSDARARAKQKLKRQQVVRIKIISMGDAGVGKSCLIKRYCEEKFVQKYIGTIGVDYGVKSVRLGNWDLRVNLWDLAGGSEYFEVRNEFYRDAQGCMLVYDCTSRNSFEALDSWIDESARFGAQNAIVVVAANKVDVGRRVVSEKEGRQWAESNGFLFFEVSANSGAQVRAMFASIFHRVLHSMQGVDEDLTTAAGQLAQTELFRGQEGNPEEGKARRISGARN</sequence>
<dbReference type="GO" id="GO:0005525">
    <property type="term" value="F:GTP binding"/>
    <property type="evidence" value="ECO:0007669"/>
    <property type="project" value="InterPro"/>
</dbReference>
<protein>
    <submittedName>
        <fullName evidence="2">Uncharacterized protein</fullName>
    </submittedName>
</protein>
<dbReference type="Pfam" id="PF00071">
    <property type="entry name" value="Ras"/>
    <property type="match status" value="1"/>
</dbReference>